<dbReference type="UniPathway" id="UPA00666"/>
<keyword evidence="5 9" id="KW-0812">Transmembrane</keyword>
<feature type="transmembrane region" description="Helical" evidence="9">
    <location>
        <begin position="131"/>
        <end position="155"/>
    </location>
</feature>
<dbReference type="EC" id="2.3.1.269" evidence="9"/>
<dbReference type="PANTHER" id="PTHR38686:SF1">
    <property type="entry name" value="APOLIPOPROTEIN N-ACYLTRANSFERASE"/>
    <property type="match status" value="1"/>
</dbReference>
<feature type="transmembrane region" description="Helical" evidence="9">
    <location>
        <begin position="91"/>
        <end position="111"/>
    </location>
</feature>
<comment type="function">
    <text evidence="9">Catalyzes the phospholipid dependent N-acylation of the N-terminal cysteine of apolipoprotein, the last step in lipoprotein maturation.</text>
</comment>
<evidence type="ECO:0000256" key="4">
    <source>
        <dbReference type="ARBA" id="ARBA00022679"/>
    </source>
</evidence>
<comment type="subcellular location">
    <subcellularLocation>
        <location evidence="1 9">Cell membrane</location>
        <topology evidence="1 9">Multi-pass membrane protein</topology>
    </subcellularLocation>
</comment>
<evidence type="ECO:0000256" key="3">
    <source>
        <dbReference type="ARBA" id="ARBA00022475"/>
    </source>
</evidence>
<proteinExistence type="inferred from homology"/>
<keyword evidence="8 9" id="KW-0012">Acyltransferase</keyword>
<evidence type="ECO:0000256" key="1">
    <source>
        <dbReference type="ARBA" id="ARBA00004651"/>
    </source>
</evidence>
<dbReference type="Proteomes" id="UP000321513">
    <property type="component" value="Unassembled WGS sequence"/>
</dbReference>
<dbReference type="GO" id="GO:0005886">
    <property type="term" value="C:plasma membrane"/>
    <property type="evidence" value="ECO:0007669"/>
    <property type="project" value="UniProtKB-SubCell"/>
</dbReference>
<feature type="transmembrane region" description="Helical" evidence="9">
    <location>
        <begin position="32"/>
        <end position="54"/>
    </location>
</feature>
<keyword evidence="4 9" id="KW-0808">Transferase</keyword>
<dbReference type="InterPro" id="IPR045378">
    <property type="entry name" value="LNT_N"/>
</dbReference>
<evidence type="ECO:0000256" key="5">
    <source>
        <dbReference type="ARBA" id="ARBA00022692"/>
    </source>
</evidence>
<reference evidence="11 12" key="1">
    <citation type="submission" date="2019-07" db="EMBL/GenBank/DDBJ databases">
        <title>Whole genome shotgun sequence of Segetibacter aerophilus NBRC 106135.</title>
        <authorList>
            <person name="Hosoyama A."/>
            <person name="Uohara A."/>
            <person name="Ohji S."/>
            <person name="Ichikawa N."/>
        </authorList>
    </citation>
    <scope>NUCLEOTIDE SEQUENCE [LARGE SCALE GENOMIC DNA]</scope>
    <source>
        <strain evidence="11 12">NBRC 106135</strain>
    </source>
</reference>
<comment type="catalytic activity">
    <reaction evidence="9">
        <text>N-terminal S-1,2-diacyl-sn-glyceryl-L-cysteinyl-[lipoprotein] + a glycerophospholipid = N-acyl-S-1,2-diacyl-sn-glyceryl-L-cysteinyl-[lipoprotein] + a 2-acyl-sn-glycero-3-phospholipid + H(+)</text>
        <dbReference type="Rhea" id="RHEA:48228"/>
        <dbReference type="Rhea" id="RHEA-COMP:14681"/>
        <dbReference type="Rhea" id="RHEA-COMP:14684"/>
        <dbReference type="ChEBI" id="CHEBI:15378"/>
        <dbReference type="ChEBI" id="CHEBI:136912"/>
        <dbReference type="ChEBI" id="CHEBI:140656"/>
        <dbReference type="ChEBI" id="CHEBI:140657"/>
        <dbReference type="ChEBI" id="CHEBI:140660"/>
        <dbReference type="EC" id="2.3.1.269"/>
    </reaction>
</comment>
<dbReference type="GO" id="GO:0016410">
    <property type="term" value="F:N-acyltransferase activity"/>
    <property type="evidence" value="ECO:0007669"/>
    <property type="project" value="UniProtKB-UniRule"/>
</dbReference>
<keyword evidence="7 9" id="KW-0472">Membrane</keyword>
<dbReference type="HAMAP" id="MF_01148">
    <property type="entry name" value="Lnt"/>
    <property type="match status" value="1"/>
</dbReference>
<evidence type="ECO:0000256" key="6">
    <source>
        <dbReference type="ARBA" id="ARBA00022989"/>
    </source>
</evidence>
<sequence>MVAAWPDAGFTPLIFIAWLPLLLLADQEENKIRFFLFALLSMFIWNAGTTWWIWNSTAPGAIGAIVANSFLMAIPLWGFHTFKTKYGDRVGLISLMAFWLTFEYVHLNWQLSWPWLTLGNVFAKRIEWVQWYELTGVSGGSLWVLSANVMLFLLIKAAKKSRVATAVGTFAILLLPIVLSFFVRPNKVDEKATTNVVIVQPNVDPYNEKHVAASTEGQVQRLIDLSEKNIDANTKLVLWPETALPVAVWQDQVQQSPQYAPVFEFANRHPDLTLQTGIETIKNYGTEKATNTARKNDSDGTYYDVFNAAVVIKAGEPLQYYNKSKLVPGVETLPDFLLWLGPIFEQFGGTAGGYGHDKEAIAFKVTGNPYITAPIICYESIYGEYTTNYIKKGANLLTIMTNDGWWANTPGHKQHLDYARLRAVETRKWVARSANTGISAVINSNGDILEKRPWDEVGTIKYAIPAIDGETFFVRNGALIFGLALFVMTALLAYHFIMILKKRFIGNKA</sequence>
<dbReference type="Pfam" id="PF20154">
    <property type="entry name" value="LNT_N"/>
    <property type="match status" value="1"/>
</dbReference>
<evidence type="ECO:0000256" key="8">
    <source>
        <dbReference type="ARBA" id="ARBA00023315"/>
    </source>
</evidence>
<accession>A0A512BED8</accession>
<comment type="caution">
    <text evidence="11">The sequence shown here is derived from an EMBL/GenBank/DDBJ whole genome shotgun (WGS) entry which is preliminary data.</text>
</comment>
<evidence type="ECO:0000256" key="9">
    <source>
        <dbReference type="HAMAP-Rule" id="MF_01148"/>
    </source>
</evidence>
<feature type="transmembrane region" description="Helical" evidence="9">
    <location>
        <begin position="478"/>
        <end position="500"/>
    </location>
</feature>
<dbReference type="NCBIfam" id="TIGR00546">
    <property type="entry name" value="lnt"/>
    <property type="match status" value="1"/>
</dbReference>
<comment type="pathway">
    <text evidence="9">Protein modification; lipoprotein biosynthesis (N-acyl transfer).</text>
</comment>
<dbReference type="AlphaFoldDB" id="A0A512BED8"/>
<dbReference type="SUPFAM" id="SSF56317">
    <property type="entry name" value="Carbon-nitrogen hydrolase"/>
    <property type="match status" value="1"/>
</dbReference>
<name>A0A512BED8_9BACT</name>
<dbReference type="InterPro" id="IPR004563">
    <property type="entry name" value="Apolipo_AcylTrfase"/>
</dbReference>
<dbReference type="PANTHER" id="PTHR38686">
    <property type="entry name" value="APOLIPOPROTEIN N-ACYLTRANSFERASE"/>
    <property type="match status" value="1"/>
</dbReference>
<evidence type="ECO:0000313" key="12">
    <source>
        <dbReference type="Proteomes" id="UP000321513"/>
    </source>
</evidence>
<feature type="transmembrane region" description="Helical" evidence="9">
    <location>
        <begin position="162"/>
        <end position="183"/>
    </location>
</feature>
<keyword evidence="6 9" id="KW-1133">Transmembrane helix</keyword>
<dbReference type="CDD" id="cd07571">
    <property type="entry name" value="ALP_N-acyl_transferase"/>
    <property type="match status" value="1"/>
</dbReference>
<feature type="transmembrane region" description="Helical" evidence="9">
    <location>
        <begin position="6"/>
        <end position="25"/>
    </location>
</feature>
<dbReference type="InterPro" id="IPR036526">
    <property type="entry name" value="C-N_Hydrolase_sf"/>
</dbReference>
<dbReference type="Gene3D" id="3.60.110.10">
    <property type="entry name" value="Carbon-nitrogen hydrolase"/>
    <property type="match status" value="1"/>
</dbReference>
<organism evidence="11 12">
    <name type="scientific">Segetibacter aerophilus</name>
    <dbReference type="NCBI Taxonomy" id="670293"/>
    <lineage>
        <taxon>Bacteria</taxon>
        <taxon>Pseudomonadati</taxon>
        <taxon>Bacteroidota</taxon>
        <taxon>Chitinophagia</taxon>
        <taxon>Chitinophagales</taxon>
        <taxon>Chitinophagaceae</taxon>
        <taxon>Segetibacter</taxon>
    </lineage>
</organism>
<feature type="domain" description="CN hydrolase" evidence="10">
    <location>
        <begin position="194"/>
        <end position="466"/>
    </location>
</feature>
<evidence type="ECO:0000313" key="11">
    <source>
        <dbReference type="EMBL" id="GEO10245.1"/>
    </source>
</evidence>
<dbReference type="InterPro" id="IPR003010">
    <property type="entry name" value="C-N_Hydrolase"/>
</dbReference>
<dbReference type="GO" id="GO:0042158">
    <property type="term" value="P:lipoprotein biosynthetic process"/>
    <property type="evidence" value="ECO:0007669"/>
    <property type="project" value="UniProtKB-UniRule"/>
</dbReference>
<dbReference type="EMBL" id="BJYT01000010">
    <property type="protein sequence ID" value="GEO10245.1"/>
    <property type="molecule type" value="Genomic_DNA"/>
</dbReference>
<keyword evidence="3 9" id="KW-1003">Cell membrane</keyword>
<dbReference type="Pfam" id="PF00795">
    <property type="entry name" value="CN_hydrolase"/>
    <property type="match status" value="1"/>
</dbReference>
<evidence type="ECO:0000259" key="10">
    <source>
        <dbReference type="PROSITE" id="PS50263"/>
    </source>
</evidence>
<keyword evidence="11" id="KW-0449">Lipoprotein</keyword>
<gene>
    <name evidence="9 11" type="primary">lnt</name>
    <name evidence="11" type="ORF">SAE01_27410</name>
</gene>
<evidence type="ECO:0000256" key="2">
    <source>
        <dbReference type="ARBA" id="ARBA00010065"/>
    </source>
</evidence>
<dbReference type="PROSITE" id="PS50263">
    <property type="entry name" value="CN_HYDROLASE"/>
    <property type="match status" value="1"/>
</dbReference>
<keyword evidence="12" id="KW-1185">Reference proteome</keyword>
<feature type="transmembrane region" description="Helical" evidence="9">
    <location>
        <begin position="60"/>
        <end position="79"/>
    </location>
</feature>
<comment type="similarity">
    <text evidence="2 9">Belongs to the CN hydrolase family. Apolipoprotein N-acyltransferase subfamily.</text>
</comment>
<evidence type="ECO:0000256" key="7">
    <source>
        <dbReference type="ARBA" id="ARBA00023136"/>
    </source>
</evidence>
<protein>
    <recommendedName>
        <fullName evidence="9">Apolipoprotein N-acyltransferase</fullName>
        <shortName evidence="9">ALP N-acyltransferase</shortName>
        <ecNumber evidence="9">2.3.1.269</ecNumber>
    </recommendedName>
</protein>